<proteinExistence type="inferred from homology"/>
<name>A0A919QNA6_9ACTN</name>
<dbReference type="EMBL" id="BOOA01000123">
    <property type="protein sequence ID" value="GIH29395.1"/>
    <property type="molecule type" value="Genomic_DNA"/>
</dbReference>
<feature type="domain" description="Activator of Hsp90 ATPase homologue 1/2-like C-terminal" evidence="2">
    <location>
        <begin position="36"/>
        <end position="146"/>
    </location>
</feature>
<dbReference type="InterPro" id="IPR023393">
    <property type="entry name" value="START-like_dom_sf"/>
</dbReference>
<evidence type="ECO:0000313" key="3">
    <source>
        <dbReference type="EMBL" id="GIH29395.1"/>
    </source>
</evidence>
<sequence length="199" mass="21173">MIDLSQQIAATRRAVEHRTEAGEETVSAVLRRSYDTGIEKVWGALTDPDRLRQWFLPVSGEFRVGGRFQVEGNAGGEILRCEPPKLLLVTYGHETSLVEVRLAGDSHGTTLELDHTVPVALAGGVVGALYVAPGWDGVVMGLGRYLAGDPVRADSPEVLEFSAHAVSAWESTVRAAKLATDDEISAAVAAARAQFPAGP</sequence>
<evidence type="ECO:0000259" key="2">
    <source>
        <dbReference type="Pfam" id="PF08327"/>
    </source>
</evidence>
<dbReference type="RefSeq" id="WP_204046002.1">
    <property type="nucleotide sequence ID" value="NZ_BOOA01000123.1"/>
</dbReference>
<protein>
    <submittedName>
        <fullName evidence="3">Activator of HSP90 ATPase</fullName>
    </submittedName>
</protein>
<keyword evidence="4" id="KW-1185">Reference proteome</keyword>
<dbReference type="InterPro" id="IPR013538">
    <property type="entry name" value="ASHA1/2-like_C"/>
</dbReference>
<gene>
    <name evidence="3" type="ORF">Aph01nite_77050</name>
</gene>
<dbReference type="CDD" id="cd08899">
    <property type="entry name" value="SRPBCC_CalC_Aha1-like_6"/>
    <property type="match status" value="1"/>
</dbReference>
<evidence type="ECO:0000256" key="1">
    <source>
        <dbReference type="ARBA" id="ARBA00006817"/>
    </source>
</evidence>
<comment type="similarity">
    <text evidence="1">Belongs to the AHA1 family.</text>
</comment>
<dbReference type="AlphaFoldDB" id="A0A919QNA6"/>
<evidence type="ECO:0000313" key="4">
    <source>
        <dbReference type="Proteomes" id="UP000640052"/>
    </source>
</evidence>
<dbReference type="SUPFAM" id="SSF55961">
    <property type="entry name" value="Bet v1-like"/>
    <property type="match status" value="1"/>
</dbReference>
<dbReference type="Pfam" id="PF08327">
    <property type="entry name" value="AHSA1"/>
    <property type="match status" value="1"/>
</dbReference>
<reference evidence="3" key="1">
    <citation type="submission" date="2021-01" db="EMBL/GenBank/DDBJ databases">
        <title>Whole genome shotgun sequence of Acrocarpospora phusangensis NBRC 108782.</title>
        <authorList>
            <person name="Komaki H."/>
            <person name="Tamura T."/>
        </authorList>
    </citation>
    <scope>NUCLEOTIDE SEQUENCE</scope>
    <source>
        <strain evidence="3">NBRC 108782</strain>
    </source>
</reference>
<dbReference type="Gene3D" id="3.30.530.20">
    <property type="match status" value="1"/>
</dbReference>
<organism evidence="3 4">
    <name type="scientific">Acrocarpospora phusangensis</name>
    <dbReference type="NCBI Taxonomy" id="1070424"/>
    <lineage>
        <taxon>Bacteria</taxon>
        <taxon>Bacillati</taxon>
        <taxon>Actinomycetota</taxon>
        <taxon>Actinomycetes</taxon>
        <taxon>Streptosporangiales</taxon>
        <taxon>Streptosporangiaceae</taxon>
        <taxon>Acrocarpospora</taxon>
    </lineage>
</organism>
<comment type="caution">
    <text evidence="3">The sequence shown here is derived from an EMBL/GenBank/DDBJ whole genome shotgun (WGS) entry which is preliminary data.</text>
</comment>
<accession>A0A919QNA6</accession>
<dbReference type="Proteomes" id="UP000640052">
    <property type="component" value="Unassembled WGS sequence"/>
</dbReference>